<organism evidence="2 3">
    <name type="scientific">Petrolisthes manimaculis</name>
    <dbReference type="NCBI Taxonomy" id="1843537"/>
    <lineage>
        <taxon>Eukaryota</taxon>
        <taxon>Metazoa</taxon>
        <taxon>Ecdysozoa</taxon>
        <taxon>Arthropoda</taxon>
        <taxon>Crustacea</taxon>
        <taxon>Multicrustacea</taxon>
        <taxon>Malacostraca</taxon>
        <taxon>Eumalacostraca</taxon>
        <taxon>Eucarida</taxon>
        <taxon>Decapoda</taxon>
        <taxon>Pleocyemata</taxon>
        <taxon>Anomura</taxon>
        <taxon>Galatheoidea</taxon>
        <taxon>Porcellanidae</taxon>
        <taxon>Petrolisthes</taxon>
    </lineage>
</organism>
<feature type="compositionally biased region" description="Low complexity" evidence="1">
    <location>
        <begin position="706"/>
        <end position="730"/>
    </location>
</feature>
<dbReference type="Proteomes" id="UP001292094">
    <property type="component" value="Unassembled WGS sequence"/>
</dbReference>
<reference evidence="2" key="1">
    <citation type="submission" date="2023-11" db="EMBL/GenBank/DDBJ databases">
        <title>Genome assemblies of two species of porcelain crab, Petrolisthes cinctipes and Petrolisthes manimaculis (Anomura: Porcellanidae).</title>
        <authorList>
            <person name="Angst P."/>
        </authorList>
    </citation>
    <scope>NUCLEOTIDE SEQUENCE</scope>
    <source>
        <strain evidence="2">PB745_02</strain>
        <tissue evidence="2">Gill</tissue>
    </source>
</reference>
<accession>A0AAE1UC96</accession>
<proteinExistence type="predicted"/>
<evidence type="ECO:0000256" key="1">
    <source>
        <dbReference type="SAM" id="MobiDB-lite"/>
    </source>
</evidence>
<evidence type="ECO:0000313" key="2">
    <source>
        <dbReference type="EMBL" id="KAK4318918.1"/>
    </source>
</evidence>
<dbReference type="AlphaFoldDB" id="A0AAE1UC96"/>
<comment type="caution">
    <text evidence="2">The sequence shown here is derived from an EMBL/GenBank/DDBJ whole genome shotgun (WGS) entry which is preliminary data.</text>
</comment>
<name>A0AAE1UC96_9EUCA</name>
<sequence length="768" mass="85879">MSISEDGQETLLSLAVKTSIRLIRELVCCYVVLGHNKEHAAYLREFLESVPPNCHATFLEQLSPVFDSVTSQCSESSTLDFIDDLALILLSSSVTHLDVDRFKYPTRNPTRYLEALANTKNLRGLISSRENVWKSDKSCFELFLTAVLQMPMLCHLTLRHVRLPSTLINKLLEGLAANSPHLVHLDLKYVTLTDSGLDPDSLKKFGSAEDFVDCIPALLKLKGLHHLNVSETWLTYTGIREIVKNMELKSLEAIMDGGYDLQAAVIKTLVKGYPEECVHTLPRTTYTLVPHEPAISAICAACPHLEHITLLHLLVQEVKPTFLALAALGHLRRVTLCGLEWLLFHQHISLSDDPMPVSPHVGEVNLVEPSCVDACHLGALSICFPNLTHLGVVRPKHGGPGELWDRGRVFSNLTHLHYHGPLPTSLSCRFQRQQGLQTVLDVLLGWSTDLRALTLYTDFIKEDMLGYALSKNELNHLEELRLGQHKELGIEVITELLRGTLNLKIIGRTDWWNMAPHSKAELIQKLRERYKNLIVFGLDEWSDMKHDPHHNHEGIPDYPNSILPFDEHLIISVPNHLAKALTRDDINEWLAEDKCLQGWPDLTDSQLIESVVNPDKPQEVDDDPMDETDLAEKVSWGEAMGWLEKFVNWAERHPAFPVAMVMRGHLYYKDVSLLRQQSVKQADIRDMFKRAAKKAEAAGIIREAQAASTASNATAKSPASTASNATAKSPQPTPEPEPVAGPSRPLTIDDLLDLDDPPPYGGFSSDSD</sequence>
<keyword evidence="3" id="KW-1185">Reference proteome</keyword>
<dbReference type="InterPro" id="IPR032675">
    <property type="entry name" value="LRR_dom_sf"/>
</dbReference>
<dbReference type="EMBL" id="JAWZYT010000788">
    <property type="protein sequence ID" value="KAK4318918.1"/>
    <property type="molecule type" value="Genomic_DNA"/>
</dbReference>
<dbReference type="SUPFAM" id="SSF52047">
    <property type="entry name" value="RNI-like"/>
    <property type="match status" value="1"/>
</dbReference>
<dbReference type="Gene3D" id="3.80.10.10">
    <property type="entry name" value="Ribonuclease Inhibitor"/>
    <property type="match status" value="1"/>
</dbReference>
<protein>
    <submittedName>
        <fullName evidence="2">Uncharacterized protein</fullName>
    </submittedName>
</protein>
<gene>
    <name evidence="2" type="ORF">Pmani_010109</name>
</gene>
<feature type="region of interest" description="Disordered" evidence="1">
    <location>
        <begin position="705"/>
        <end position="768"/>
    </location>
</feature>
<evidence type="ECO:0000313" key="3">
    <source>
        <dbReference type="Proteomes" id="UP001292094"/>
    </source>
</evidence>